<reference evidence="2" key="1">
    <citation type="submission" date="2014-12" db="EMBL/GenBank/DDBJ databases">
        <authorList>
            <person name="Huang H.-H."/>
            <person name="Chen S.-C."/>
            <person name="Lai M.-C."/>
        </authorList>
    </citation>
    <scope>NUCLEOTIDE SEQUENCE</scope>
    <source>
        <strain evidence="2">K1F9705b</strain>
    </source>
</reference>
<dbReference type="PROSITE" id="PS50123">
    <property type="entry name" value="CHER"/>
    <property type="match status" value="1"/>
</dbReference>
<dbReference type="SUPFAM" id="SSF53335">
    <property type="entry name" value="S-adenosyl-L-methionine-dependent methyltransferases"/>
    <property type="match status" value="1"/>
</dbReference>
<dbReference type="InterPro" id="IPR022642">
    <property type="entry name" value="CheR_C"/>
</dbReference>
<accession>A0A8J7W8N5</accession>
<name>A0A8J7W8N5_9EURY</name>
<comment type="caution">
    <text evidence="2">The sequence shown here is derived from an EMBL/GenBank/DDBJ whole genome shotgun (WGS) entry which is preliminary data.</text>
</comment>
<dbReference type="PANTHER" id="PTHR24422:SF10">
    <property type="entry name" value="CHEMOTAXIS PROTEIN METHYLTRANSFERASE 2"/>
    <property type="match status" value="1"/>
</dbReference>
<gene>
    <name evidence="2" type="ORF">RJ53_08450</name>
</gene>
<dbReference type="AlphaFoldDB" id="A0A8J7W8N5"/>
<dbReference type="SMART" id="SM00138">
    <property type="entry name" value="MeTrc"/>
    <property type="match status" value="1"/>
</dbReference>
<dbReference type="InterPro" id="IPR050903">
    <property type="entry name" value="Bact_Chemotaxis_MeTrfase"/>
</dbReference>
<dbReference type="InterPro" id="IPR029063">
    <property type="entry name" value="SAM-dependent_MTases_sf"/>
</dbReference>
<proteinExistence type="predicted"/>
<organism evidence="2 3">
    <name type="scientific">Methanocalculus chunghsingensis</name>
    <dbReference type="NCBI Taxonomy" id="156457"/>
    <lineage>
        <taxon>Archaea</taxon>
        <taxon>Methanobacteriati</taxon>
        <taxon>Methanobacteriota</taxon>
        <taxon>Stenosarchaea group</taxon>
        <taxon>Methanomicrobia</taxon>
        <taxon>Methanomicrobiales</taxon>
        <taxon>Methanocalculaceae</taxon>
        <taxon>Methanocalculus</taxon>
    </lineage>
</organism>
<dbReference type="PANTHER" id="PTHR24422">
    <property type="entry name" value="CHEMOTAXIS PROTEIN METHYLTRANSFERASE"/>
    <property type="match status" value="1"/>
</dbReference>
<dbReference type="PRINTS" id="PR00996">
    <property type="entry name" value="CHERMTFRASE"/>
</dbReference>
<dbReference type="Proteomes" id="UP000730161">
    <property type="component" value="Unassembled WGS sequence"/>
</dbReference>
<dbReference type="EMBL" id="JWHL01000014">
    <property type="protein sequence ID" value="MBR1369518.1"/>
    <property type="molecule type" value="Genomic_DNA"/>
</dbReference>
<dbReference type="Pfam" id="PF01739">
    <property type="entry name" value="CheR"/>
    <property type="match status" value="1"/>
</dbReference>
<protein>
    <submittedName>
        <fullName evidence="2">Chemotaxis protein CheR</fullName>
    </submittedName>
</protein>
<feature type="domain" description="CheR-type methyltransferase" evidence="1">
    <location>
        <begin position="1"/>
        <end position="189"/>
    </location>
</feature>
<dbReference type="Gene3D" id="3.40.50.150">
    <property type="entry name" value="Vaccinia Virus protein VP39"/>
    <property type="match status" value="1"/>
</dbReference>
<sequence>MAFTYFFRDLQTLEVIADHILPTLKGRRTIDVWSAGCAMGQEPYTIAILLKENMGSMIFRNVRILATDIDHSNLFDAIISKGSYPEQELKRMPKEYFSRYFTPDPEKPGNFIIAEEIRKRLTYQRHNLLTLQPVRTNISLISCKNVLLHFTEEERINVIRMFYESLADGGFFLTEQTQKLPSECGDLFEPVVSNAQVFRKIPL</sequence>
<dbReference type="OrthoDB" id="10657at2157"/>
<keyword evidence="3" id="KW-1185">Reference proteome</keyword>
<evidence type="ECO:0000313" key="2">
    <source>
        <dbReference type="EMBL" id="MBR1369518.1"/>
    </source>
</evidence>
<evidence type="ECO:0000259" key="1">
    <source>
        <dbReference type="PROSITE" id="PS50123"/>
    </source>
</evidence>
<dbReference type="GO" id="GO:0008757">
    <property type="term" value="F:S-adenosylmethionine-dependent methyltransferase activity"/>
    <property type="evidence" value="ECO:0007669"/>
    <property type="project" value="InterPro"/>
</dbReference>
<dbReference type="InterPro" id="IPR000780">
    <property type="entry name" value="CheR_MeTrfase"/>
</dbReference>
<evidence type="ECO:0000313" key="3">
    <source>
        <dbReference type="Proteomes" id="UP000730161"/>
    </source>
</evidence>
<dbReference type="RefSeq" id="WP_211531232.1">
    <property type="nucleotide sequence ID" value="NZ_JWHL01000014.1"/>
</dbReference>